<keyword evidence="3" id="KW-0378">Hydrolase</keyword>
<name>K8E0V1_9FIRM</name>
<evidence type="ECO:0000313" key="6">
    <source>
        <dbReference type="EMBL" id="CCO09274.1"/>
    </source>
</evidence>
<protein>
    <submittedName>
        <fullName evidence="6">NLP/P60 protein</fullName>
    </submittedName>
</protein>
<dbReference type="InterPro" id="IPR000064">
    <property type="entry name" value="NLP_P60_dom"/>
</dbReference>
<dbReference type="Proteomes" id="UP000009315">
    <property type="component" value="Unassembled WGS sequence"/>
</dbReference>
<dbReference type="SUPFAM" id="SSF54001">
    <property type="entry name" value="Cysteine proteinases"/>
    <property type="match status" value="1"/>
</dbReference>
<dbReference type="OrthoDB" id="9808890at2"/>
<evidence type="ECO:0000256" key="2">
    <source>
        <dbReference type="ARBA" id="ARBA00022670"/>
    </source>
</evidence>
<gene>
    <name evidence="6" type="ORF">DESHY_70060</name>
</gene>
<accession>K8E0V1</accession>
<dbReference type="STRING" id="1121428.DESHY_70060"/>
<dbReference type="AlphaFoldDB" id="K8E0V1"/>
<comment type="caution">
    <text evidence="6">The sequence shown here is derived from an EMBL/GenBank/DDBJ whole genome shotgun (WGS) entry which is preliminary data.</text>
</comment>
<organism evidence="6 7">
    <name type="scientific">Desulforamulus hydrothermalis Lam5 = DSM 18033</name>
    <dbReference type="NCBI Taxonomy" id="1121428"/>
    <lineage>
        <taxon>Bacteria</taxon>
        <taxon>Bacillati</taxon>
        <taxon>Bacillota</taxon>
        <taxon>Clostridia</taxon>
        <taxon>Eubacteriales</taxon>
        <taxon>Peptococcaceae</taxon>
        <taxon>Desulforamulus</taxon>
    </lineage>
</organism>
<dbReference type="GO" id="GO:0006508">
    <property type="term" value="P:proteolysis"/>
    <property type="evidence" value="ECO:0007669"/>
    <property type="project" value="UniProtKB-KW"/>
</dbReference>
<dbReference type="Gene3D" id="2.30.30.40">
    <property type="entry name" value="SH3 Domains"/>
    <property type="match status" value="2"/>
</dbReference>
<evidence type="ECO:0000256" key="4">
    <source>
        <dbReference type="ARBA" id="ARBA00022807"/>
    </source>
</evidence>
<keyword evidence="2" id="KW-0645">Protease</keyword>
<dbReference type="PANTHER" id="PTHR47053">
    <property type="entry name" value="MUREIN DD-ENDOPEPTIDASE MEPH-RELATED"/>
    <property type="match status" value="1"/>
</dbReference>
<feature type="domain" description="NlpC/P60" evidence="5">
    <location>
        <begin position="145"/>
        <end position="264"/>
    </location>
</feature>
<dbReference type="PANTHER" id="PTHR47053:SF1">
    <property type="entry name" value="MUREIN DD-ENDOPEPTIDASE MEPH-RELATED"/>
    <property type="match status" value="1"/>
</dbReference>
<reference evidence="6 7" key="1">
    <citation type="journal article" date="2013" name="Genome Announc.">
        <title>Genome Sequence of the Sulfate-Reducing Bacterium Desulfotomaculum hydrothermale Lam5(T).</title>
        <authorList>
            <person name="Amin O."/>
            <person name="Fardeau M.L."/>
            <person name="Valette O."/>
            <person name="Hirschler-Rea A."/>
            <person name="Barbe V."/>
            <person name="Medigue C."/>
            <person name="Vacherie B."/>
            <person name="Ollivier B."/>
            <person name="Bertin P.N."/>
            <person name="Dolla A."/>
        </authorList>
    </citation>
    <scope>NUCLEOTIDE SEQUENCE [LARGE SCALE GENOMIC DNA]</scope>
    <source>
        <strain evidence="7">Lam5 / DSM 18033</strain>
    </source>
</reference>
<dbReference type="GO" id="GO:0008234">
    <property type="term" value="F:cysteine-type peptidase activity"/>
    <property type="evidence" value="ECO:0007669"/>
    <property type="project" value="UniProtKB-KW"/>
</dbReference>
<dbReference type="InterPro" id="IPR051202">
    <property type="entry name" value="Peptidase_C40"/>
</dbReference>
<keyword evidence="7" id="KW-1185">Reference proteome</keyword>
<dbReference type="Gene3D" id="3.90.1720.10">
    <property type="entry name" value="endopeptidase domain like (from Nostoc punctiforme)"/>
    <property type="match status" value="1"/>
</dbReference>
<dbReference type="InterPro" id="IPR041382">
    <property type="entry name" value="SH3_16"/>
</dbReference>
<evidence type="ECO:0000259" key="5">
    <source>
        <dbReference type="PROSITE" id="PS51935"/>
    </source>
</evidence>
<dbReference type="PROSITE" id="PS51935">
    <property type="entry name" value="NLPC_P60"/>
    <property type="match status" value="1"/>
</dbReference>
<proteinExistence type="inferred from homology"/>
<dbReference type="eggNOG" id="COG0791">
    <property type="taxonomic scope" value="Bacteria"/>
</dbReference>
<keyword evidence="4" id="KW-0788">Thiol protease</keyword>
<comment type="similarity">
    <text evidence="1">Belongs to the peptidase C40 family.</text>
</comment>
<dbReference type="InterPro" id="IPR038765">
    <property type="entry name" value="Papain-like_cys_pep_sf"/>
</dbReference>
<dbReference type="EMBL" id="CAOS01000014">
    <property type="protein sequence ID" value="CCO09274.1"/>
    <property type="molecule type" value="Genomic_DNA"/>
</dbReference>
<dbReference type="Pfam" id="PF00877">
    <property type="entry name" value="NLPC_P60"/>
    <property type="match status" value="1"/>
</dbReference>
<dbReference type="RefSeq" id="WP_008413217.1">
    <property type="nucleotide sequence ID" value="NZ_CAOS01000014.1"/>
</dbReference>
<sequence length="264" mass="28393">MFDLRQAAAGTVVVAAAAVVDVLEQPEAGIPLVTQLLMGWPAQVLGLEGDWFHIQAQDGSPGWARVENFCLPCWPTNTMTVQITRAAAPLFAASRSSAGSCGTLFLGSRLPLLDEDKDFLRVALPQGDSALVRRQDAAVFYADQPVDQQQIVSTAGLYLGASYLWGGMTVQGIDCSGLTYMAYYANGIQLPRDAQDQYKAGVPVTDLIMGDLVFFSTIVPGPSHVGLYLENGLFLNARTKEGVTVSSLSDGFFASRYLGARRYL</sequence>
<evidence type="ECO:0000256" key="1">
    <source>
        <dbReference type="ARBA" id="ARBA00007074"/>
    </source>
</evidence>
<evidence type="ECO:0000256" key="3">
    <source>
        <dbReference type="ARBA" id="ARBA00022801"/>
    </source>
</evidence>
<evidence type="ECO:0000313" key="7">
    <source>
        <dbReference type="Proteomes" id="UP000009315"/>
    </source>
</evidence>
<dbReference type="Pfam" id="PF18348">
    <property type="entry name" value="SH3_16"/>
    <property type="match status" value="1"/>
</dbReference>